<evidence type="ECO:0000313" key="4">
    <source>
        <dbReference type="Proteomes" id="UP000005952"/>
    </source>
</evidence>
<dbReference type="STRING" id="670307.HYPDE_31403"/>
<dbReference type="RefSeq" id="WP_015597986.1">
    <property type="nucleotide sequence ID" value="NC_021172.1"/>
</dbReference>
<sequence length="211" mass="22128">MMLSARFYGLVLVVCLAPVAAHATKPKLDSETCAQLRAEETKFRQSGILNDMSKGPQWAKANLSADRLREVQHYIELDEQVQFGCRDAKLSVDAAKASEAAARIEINSDADPTVPLVKDPAKPGANPAVKTKKAPAKSTHKKTKAGDPKSGSLEQPKKTTTSSLRAPPAPQPSVAEGAGSTAQSSGFSTDNGPALPAFGFGETVVVPHSAP</sequence>
<feature type="compositionally biased region" description="Polar residues" evidence="1">
    <location>
        <begin position="180"/>
        <end position="191"/>
    </location>
</feature>
<name>N0BCV9_9HYPH</name>
<protein>
    <submittedName>
        <fullName evidence="3">Uncharacterized protein</fullName>
    </submittedName>
</protein>
<feature type="compositionally biased region" description="Basic residues" evidence="1">
    <location>
        <begin position="130"/>
        <end position="143"/>
    </location>
</feature>
<dbReference type="HOGENOM" id="CLU_113259_0_0_5"/>
<feature type="chain" id="PRO_5004105252" evidence="2">
    <location>
        <begin position="24"/>
        <end position="211"/>
    </location>
</feature>
<proteinExistence type="predicted"/>
<keyword evidence="2" id="KW-0732">Signal</keyword>
<dbReference type="KEGG" id="hdt:HYPDE_31403"/>
<dbReference type="AlphaFoldDB" id="N0BCV9"/>
<feature type="signal peptide" evidence="2">
    <location>
        <begin position="1"/>
        <end position="23"/>
    </location>
</feature>
<evidence type="ECO:0000256" key="1">
    <source>
        <dbReference type="SAM" id="MobiDB-lite"/>
    </source>
</evidence>
<evidence type="ECO:0000256" key="2">
    <source>
        <dbReference type="SAM" id="SignalP"/>
    </source>
</evidence>
<organism evidence="3 4">
    <name type="scientific">Hyphomicrobium denitrificans 1NES1</name>
    <dbReference type="NCBI Taxonomy" id="670307"/>
    <lineage>
        <taxon>Bacteria</taxon>
        <taxon>Pseudomonadati</taxon>
        <taxon>Pseudomonadota</taxon>
        <taxon>Alphaproteobacteria</taxon>
        <taxon>Hyphomicrobiales</taxon>
        <taxon>Hyphomicrobiaceae</taxon>
        <taxon>Hyphomicrobium</taxon>
    </lineage>
</organism>
<dbReference type="EMBL" id="CP005587">
    <property type="protein sequence ID" value="AGK57955.1"/>
    <property type="molecule type" value="Genomic_DNA"/>
</dbReference>
<evidence type="ECO:0000313" key="3">
    <source>
        <dbReference type="EMBL" id="AGK57955.1"/>
    </source>
</evidence>
<keyword evidence="4" id="KW-1185">Reference proteome</keyword>
<gene>
    <name evidence="3" type="ORF">HYPDE_31403</name>
</gene>
<feature type="region of interest" description="Disordered" evidence="1">
    <location>
        <begin position="111"/>
        <end position="211"/>
    </location>
</feature>
<dbReference type="Proteomes" id="UP000005952">
    <property type="component" value="Chromosome"/>
</dbReference>
<accession>N0BCV9</accession>
<reference evidence="3 4" key="1">
    <citation type="journal article" date="2013" name="Genome Announc.">
        <title>Genome sequences for three denitrifying bacterial strains isolated from a uranium- and nitrate-contaminated subsurface environment.</title>
        <authorList>
            <person name="Venkatramanan R."/>
            <person name="Prakash O."/>
            <person name="Woyke T."/>
            <person name="Chain P."/>
            <person name="Goodwin L.A."/>
            <person name="Watson D."/>
            <person name="Brooks S."/>
            <person name="Kostka J.E."/>
            <person name="Green S.J."/>
        </authorList>
    </citation>
    <scope>NUCLEOTIDE SEQUENCE [LARGE SCALE GENOMIC DNA]</scope>
    <source>
        <strain evidence="3 4">1NES1</strain>
    </source>
</reference>